<dbReference type="EMBL" id="JAHCVJ010000001">
    <property type="protein sequence ID" value="MBT0663094.1"/>
    <property type="molecule type" value="Genomic_DNA"/>
</dbReference>
<evidence type="ECO:0000313" key="1">
    <source>
        <dbReference type="EMBL" id="MBT0663094.1"/>
    </source>
</evidence>
<reference evidence="1 2" key="1">
    <citation type="submission" date="2021-05" db="EMBL/GenBank/DDBJ databases">
        <title>The draft genome of Geobacter pelophilus DSM 12255.</title>
        <authorList>
            <person name="Xu Z."/>
            <person name="Masuda Y."/>
            <person name="Itoh H."/>
            <person name="Senoo K."/>
        </authorList>
    </citation>
    <scope>NUCLEOTIDE SEQUENCE [LARGE SCALE GENOMIC DNA]</scope>
    <source>
        <strain evidence="1 2">DSM 12255</strain>
    </source>
</reference>
<comment type="caution">
    <text evidence="1">The sequence shown here is derived from an EMBL/GenBank/DDBJ whole genome shotgun (WGS) entry which is preliminary data.</text>
</comment>
<organism evidence="1 2">
    <name type="scientific">Geoanaerobacter pelophilus</name>
    <dbReference type="NCBI Taxonomy" id="60036"/>
    <lineage>
        <taxon>Bacteria</taxon>
        <taxon>Pseudomonadati</taxon>
        <taxon>Thermodesulfobacteriota</taxon>
        <taxon>Desulfuromonadia</taxon>
        <taxon>Geobacterales</taxon>
        <taxon>Geobacteraceae</taxon>
        <taxon>Geoanaerobacter</taxon>
    </lineage>
</organism>
<proteinExistence type="predicted"/>
<dbReference type="Proteomes" id="UP000811899">
    <property type="component" value="Unassembled WGS sequence"/>
</dbReference>
<name>A0AAW4KWL0_9BACT</name>
<gene>
    <name evidence="1" type="ORF">KI809_02170</name>
</gene>
<dbReference type="AlphaFoldDB" id="A0AAW4KWL0"/>
<accession>A0AAW4KWL0</accession>
<keyword evidence="2" id="KW-1185">Reference proteome</keyword>
<evidence type="ECO:0000313" key="2">
    <source>
        <dbReference type="Proteomes" id="UP000811899"/>
    </source>
</evidence>
<protein>
    <submittedName>
        <fullName evidence="1">Uncharacterized protein</fullName>
    </submittedName>
</protein>
<sequence>MHYTTFIGALATPSAGAPFCFFIKYEREFGGAEYQNLNPQYGNNTPGTSGTGTAKVARLASFYFF</sequence>